<dbReference type="GO" id="GO:0006422">
    <property type="term" value="P:aspartyl-tRNA aminoacylation"/>
    <property type="evidence" value="ECO:0007669"/>
    <property type="project" value="UniProtKB-UniRule"/>
</dbReference>
<dbReference type="SUPFAM" id="SSF55681">
    <property type="entry name" value="Class II aaRS and biotin synthetases"/>
    <property type="match status" value="1"/>
</dbReference>
<dbReference type="SUPFAM" id="SSF55261">
    <property type="entry name" value="GAD domain-like"/>
    <property type="match status" value="1"/>
</dbReference>
<comment type="function">
    <text evidence="7">Catalyzes the attachment of L-aspartate to tRNA(Asp) in a two-step reaction: L-aspartate is first activated by ATP to form Asp-AMP and then transferred to the acceptor end of tRNA(Asp).</text>
</comment>
<evidence type="ECO:0000256" key="1">
    <source>
        <dbReference type="ARBA" id="ARBA00006303"/>
    </source>
</evidence>
<feature type="binding site" evidence="7">
    <location>
        <position position="486"/>
    </location>
    <ligand>
        <name>L-aspartate</name>
        <dbReference type="ChEBI" id="CHEBI:29991"/>
    </ligand>
</feature>
<dbReference type="CDD" id="cd04317">
    <property type="entry name" value="EcAspRS_like_N"/>
    <property type="match status" value="1"/>
</dbReference>
<comment type="subunit">
    <text evidence="7">Homodimer.</text>
</comment>
<dbReference type="PANTHER" id="PTHR22594">
    <property type="entry name" value="ASPARTYL/LYSYL-TRNA SYNTHETASE"/>
    <property type="match status" value="1"/>
</dbReference>
<dbReference type="EMBL" id="CP030041">
    <property type="protein sequence ID" value="AWW30505.1"/>
    <property type="molecule type" value="Genomic_DNA"/>
</dbReference>
<dbReference type="GO" id="GO:0005737">
    <property type="term" value="C:cytoplasm"/>
    <property type="evidence" value="ECO:0007669"/>
    <property type="project" value="UniProtKB-SubCell"/>
</dbReference>
<evidence type="ECO:0000256" key="6">
    <source>
        <dbReference type="ARBA" id="ARBA00023146"/>
    </source>
</evidence>
<dbReference type="InterPro" id="IPR047089">
    <property type="entry name" value="Asp-tRNA-ligase_1_N"/>
</dbReference>
<dbReference type="Pfam" id="PF00152">
    <property type="entry name" value="tRNA-synt_2"/>
    <property type="match status" value="1"/>
</dbReference>
<dbReference type="Gene3D" id="2.40.50.140">
    <property type="entry name" value="Nucleic acid-binding proteins"/>
    <property type="match status" value="1"/>
</dbReference>
<dbReference type="PROSITE" id="PS50862">
    <property type="entry name" value="AA_TRNA_LIGASE_II"/>
    <property type="match status" value="1"/>
</dbReference>
<feature type="binding site" evidence="7">
    <location>
        <position position="229"/>
    </location>
    <ligand>
        <name>ATP</name>
        <dbReference type="ChEBI" id="CHEBI:30616"/>
    </ligand>
</feature>
<dbReference type="Gene3D" id="3.30.930.10">
    <property type="entry name" value="Bira Bifunctional Protein, Domain 2"/>
    <property type="match status" value="1"/>
</dbReference>
<comment type="catalytic activity">
    <reaction evidence="7">
        <text>tRNA(Asp) + L-aspartate + ATP = L-aspartyl-tRNA(Asp) + AMP + diphosphate</text>
        <dbReference type="Rhea" id="RHEA:19649"/>
        <dbReference type="Rhea" id="RHEA-COMP:9660"/>
        <dbReference type="Rhea" id="RHEA-COMP:9678"/>
        <dbReference type="ChEBI" id="CHEBI:29991"/>
        <dbReference type="ChEBI" id="CHEBI:30616"/>
        <dbReference type="ChEBI" id="CHEBI:33019"/>
        <dbReference type="ChEBI" id="CHEBI:78442"/>
        <dbReference type="ChEBI" id="CHEBI:78516"/>
        <dbReference type="ChEBI" id="CHEBI:456215"/>
        <dbReference type="EC" id="6.1.1.12"/>
    </reaction>
</comment>
<dbReference type="AlphaFoldDB" id="A0A2Z4IHU7"/>
<keyword evidence="7" id="KW-0963">Cytoplasm</keyword>
<dbReference type="Proteomes" id="UP000248688">
    <property type="component" value="Chromosome"/>
</dbReference>
<dbReference type="CDD" id="cd00777">
    <property type="entry name" value="AspRS_core"/>
    <property type="match status" value="1"/>
</dbReference>
<gene>
    <name evidence="7" type="primary">aspS</name>
    <name evidence="9" type="ORF">DN752_10420</name>
</gene>
<dbReference type="KEGG" id="est:DN752_10420"/>
<dbReference type="NCBIfam" id="TIGR00459">
    <property type="entry name" value="aspS_bact"/>
    <property type="match status" value="1"/>
</dbReference>
<dbReference type="InterPro" id="IPR045864">
    <property type="entry name" value="aa-tRNA-synth_II/BPL/LPL"/>
</dbReference>
<feature type="domain" description="Aminoacyl-transfer RNA synthetases class-II family profile" evidence="8">
    <location>
        <begin position="146"/>
        <end position="552"/>
    </location>
</feature>
<name>A0A2Z4IHU7_9BACT</name>
<feature type="binding site" evidence="7">
    <location>
        <position position="445"/>
    </location>
    <ligand>
        <name>L-aspartate</name>
        <dbReference type="ChEBI" id="CHEBI:29991"/>
    </ligand>
</feature>
<dbReference type="InterPro" id="IPR004364">
    <property type="entry name" value="Aa-tRNA-synt_II"/>
</dbReference>
<dbReference type="Pfam" id="PF01336">
    <property type="entry name" value="tRNA_anti-codon"/>
    <property type="match status" value="1"/>
</dbReference>
<dbReference type="Gene3D" id="3.30.1360.30">
    <property type="entry name" value="GAD-like domain"/>
    <property type="match status" value="1"/>
</dbReference>
<reference evidence="9 10" key="1">
    <citation type="submission" date="2018-06" db="EMBL/GenBank/DDBJ databases">
        <title>Echinicola strongylocentroti sp. nov., isolated from a sea urchin Strongylocentrotus intermedius.</title>
        <authorList>
            <person name="Bae S.S."/>
        </authorList>
    </citation>
    <scope>NUCLEOTIDE SEQUENCE [LARGE SCALE GENOMIC DNA]</scope>
    <source>
        <strain evidence="9 10">MEBiC08714</strain>
    </source>
</reference>
<evidence type="ECO:0000256" key="5">
    <source>
        <dbReference type="ARBA" id="ARBA00022917"/>
    </source>
</evidence>
<feature type="region of interest" description="Aspartate" evidence="7">
    <location>
        <begin position="198"/>
        <end position="201"/>
    </location>
</feature>
<sequence>MLRTHTCGELRIGNVGEKVTLSGWVQRVRNKGGLVWVDLRDRYGVTQLIFEEGSSEQALLEKAASLGREFVIQAEGEVIERTSKNNKIPTGDIEVKTTSLDVLNAAKVPPFVIEDETDGGEDLRMKYRYLDLRRRVVREKLQLRHRMMQETRKFMDGLDFMEVETPVLIKSTPEGARDFLVPSRINEGEFYALPQSPQTFKQLLMVSGFDRYFQIVKCFRDEDLRADRQPEFTQIDCEMSFVEQEDILTTFEGLVKHLFSTVKKVELGEVERMTFADAMKYYGNDKPDLRFDMKFVELNDVAQNKGFKIFDEAELVVGIAAPGAASYTRKQVDALTEWVKRPQIGAKGLVYVKCNEDGSFKSSVDKFYSQEDLKAWADKMNAQPGDLILVLSGDQSATRKQLSELRLKMGSDLGLRDKNVFKPLWVLDFPLLEWDEESARFHAMHHPFTSPKQEDIPLLEEDPGAVRANAYDLVINGVEIGGGSIRIHDRDTQKTMFKHLGFTDEEAQAQFGFLMEAFEYGAPPHGGIAFGFDRLCAIFGGSDSIRDYIAFPKNNSGRDVMIDSPSAIADEQLKELSIQLALKK</sequence>
<proteinExistence type="inferred from homology"/>
<dbReference type="OrthoDB" id="9802326at2"/>
<evidence type="ECO:0000256" key="4">
    <source>
        <dbReference type="ARBA" id="ARBA00022840"/>
    </source>
</evidence>
<dbReference type="InterPro" id="IPR002312">
    <property type="entry name" value="Asp/Asn-tRNA-synth_IIb"/>
</dbReference>
<dbReference type="HAMAP" id="MF_00044">
    <property type="entry name" value="Asp_tRNA_synth_type1"/>
    <property type="match status" value="1"/>
</dbReference>
<evidence type="ECO:0000256" key="7">
    <source>
        <dbReference type="HAMAP-Rule" id="MF_00044"/>
    </source>
</evidence>
<evidence type="ECO:0000256" key="3">
    <source>
        <dbReference type="ARBA" id="ARBA00022741"/>
    </source>
</evidence>
<dbReference type="InterPro" id="IPR004365">
    <property type="entry name" value="NA-bd_OB_tRNA"/>
</dbReference>
<comment type="similarity">
    <text evidence="1 7">Belongs to the class-II aminoacyl-tRNA synthetase family. Type 1 subfamily.</text>
</comment>
<dbReference type="InterPro" id="IPR004115">
    <property type="entry name" value="GAD-like_sf"/>
</dbReference>
<feature type="binding site" evidence="7">
    <location>
        <begin position="531"/>
        <end position="534"/>
    </location>
    <ligand>
        <name>ATP</name>
        <dbReference type="ChEBI" id="CHEBI:30616"/>
    </ligand>
</feature>
<evidence type="ECO:0000256" key="2">
    <source>
        <dbReference type="ARBA" id="ARBA00022598"/>
    </source>
</evidence>
<dbReference type="SUPFAM" id="SSF50249">
    <property type="entry name" value="Nucleic acid-binding proteins"/>
    <property type="match status" value="1"/>
</dbReference>
<dbReference type="PANTHER" id="PTHR22594:SF5">
    <property type="entry name" value="ASPARTATE--TRNA LIGASE, MITOCHONDRIAL"/>
    <property type="match status" value="1"/>
</dbReference>
<keyword evidence="3 7" id="KW-0547">Nucleotide-binding</keyword>
<keyword evidence="5 7" id="KW-0648">Protein biosynthesis</keyword>
<evidence type="ECO:0000259" key="8">
    <source>
        <dbReference type="PROSITE" id="PS50862"/>
    </source>
</evidence>
<comment type="caution">
    <text evidence="7">Lacks conserved residue(s) required for the propagation of feature annotation.</text>
</comment>
<dbReference type="RefSeq" id="WP_112783886.1">
    <property type="nucleotide sequence ID" value="NZ_CP030041.1"/>
</dbReference>
<feature type="binding site" evidence="7">
    <location>
        <position position="220"/>
    </location>
    <ligand>
        <name>L-aspartate</name>
        <dbReference type="ChEBI" id="CHEBI:29991"/>
    </ligand>
</feature>
<comment type="subcellular location">
    <subcellularLocation>
        <location evidence="7">Cytoplasm</location>
    </subcellularLocation>
</comment>
<dbReference type="EC" id="6.1.1.12" evidence="7"/>
<organism evidence="9 10">
    <name type="scientific">Echinicola strongylocentroti</name>
    <dbReference type="NCBI Taxonomy" id="1795355"/>
    <lineage>
        <taxon>Bacteria</taxon>
        <taxon>Pseudomonadati</taxon>
        <taxon>Bacteroidota</taxon>
        <taxon>Cytophagia</taxon>
        <taxon>Cytophagales</taxon>
        <taxon>Cyclobacteriaceae</taxon>
        <taxon>Echinicola</taxon>
    </lineage>
</organism>
<dbReference type="NCBIfam" id="NF001750">
    <property type="entry name" value="PRK00476.1"/>
    <property type="match status" value="1"/>
</dbReference>
<feature type="binding site" evidence="7">
    <location>
        <position position="479"/>
    </location>
    <ligand>
        <name>ATP</name>
        <dbReference type="ChEBI" id="CHEBI:30616"/>
    </ligand>
</feature>
<dbReference type="PRINTS" id="PR01042">
    <property type="entry name" value="TRNASYNTHASP"/>
</dbReference>
<feature type="binding site" evidence="7">
    <location>
        <position position="174"/>
    </location>
    <ligand>
        <name>L-aspartate</name>
        <dbReference type="ChEBI" id="CHEBI:29991"/>
    </ligand>
</feature>
<dbReference type="GO" id="GO:0005524">
    <property type="term" value="F:ATP binding"/>
    <property type="evidence" value="ECO:0007669"/>
    <property type="project" value="UniProtKB-UniRule"/>
</dbReference>
<feature type="binding site" evidence="7">
    <location>
        <begin position="220"/>
        <end position="222"/>
    </location>
    <ligand>
        <name>ATP</name>
        <dbReference type="ChEBI" id="CHEBI:30616"/>
    </ligand>
</feature>
<evidence type="ECO:0000313" key="10">
    <source>
        <dbReference type="Proteomes" id="UP000248688"/>
    </source>
</evidence>
<keyword evidence="6 7" id="KW-0030">Aminoacyl-tRNA synthetase</keyword>
<dbReference type="GO" id="GO:0003676">
    <property type="term" value="F:nucleic acid binding"/>
    <property type="evidence" value="ECO:0007669"/>
    <property type="project" value="InterPro"/>
</dbReference>
<dbReference type="InterPro" id="IPR004524">
    <property type="entry name" value="Asp-tRNA-ligase_1"/>
</dbReference>
<protein>
    <recommendedName>
        <fullName evidence="7">Aspartate--tRNA ligase</fullName>
        <ecNumber evidence="7">6.1.1.12</ecNumber>
    </recommendedName>
    <alternativeName>
        <fullName evidence="7">Aspartyl-tRNA synthetase</fullName>
        <shortName evidence="7">AspRS</shortName>
    </alternativeName>
</protein>
<keyword evidence="2 7" id="KW-0436">Ligase</keyword>
<keyword evidence="10" id="KW-1185">Reference proteome</keyword>
<dbReference type="GO" id="GO:0004815">
    <property type="term" value="F:aspartate-tRNA ligase activity"/>
    <property type="evidence" value="ECO:0007669"/>
    <property type="project" value="UniProtKB-UniRule"/>
</dbReference>
<dbReference type="Pfam" id="PF02938">
    <property type="entry name" value="GAD"/>
    <property type="match status" value="1"/>
</dbReference>
<accession>A0A2Z4IHU7</accession>
<dbReference type="InterPro" id="IPR047090">
    <property type="entry name" value="AspRS_core"/>
</dbReference>
<dbReference type="InterPro" id="IPR029351">
    <property type="entry name" value="GAD_dom"/>
</dbReference>
<dbReference type="InterPro" id="IPR006195">
    <property type="entry name" value="aa-tRNA-synth_II"/>
</dbReference>
<keyword evidence="4 7" id="KW-0067">ATP-binding</keyword>
<dbReference type="InterPro" id="IPR012340">
    <property type="entry name" value="NA-bd_OB-fold"/>
</dbReference>
<evidence type="ECO:0000313" key="9">
    <source>
        <dbReference type="EMBL" id="AWW30505.1"/>
    </source>
</evidence>